<reference evidence="6" key="1">
    <citation type="submission" date="2020-11" db="EMBL/GenBank/DDBJ databases">
        <title>Nocardia NEAU-351.nov., a novel actinomycete isolated from the cow dung.</title>
        <authorList>
            <person name="Zhang X."/>
        </authorList>
    </citation>
    <scope>NUCLEOTIDE SEQUENCE</scope>
    <source>
        <strain evidence="6">NEAU-351</strain>
    </source>
</reference>
<dbReference type="SMART" id="SM00346">
    <property type="entry name" value="HTH_ICLR"/>
    <property type="match status" value="1"/>
</dbReference>
<keyword evidence="3" id="KW-0804">Transcription</keyword>
<accession>A0A931I9H8</accession>
<dbReference type="Proteomes" id="UP000655751">
    <property type="component" value="Unassembled WGS sequence"/>
</dbReference>
<dbReference type="PANTHER" id="PTHR30136:SF24">
    <property type="entry name" value="HTH-TYPE TRANSCRIPTIONAL REPRESSOR ALLR"/>
    <property type="match status" value="1"/>
</dbReference>
<dbReference type="PANTHER" id="PTHR30136">
    <property type="entry name" value="HELIX-TURN-HELIX TRANSCRIPTIONAL REGULATOR, ICLR FAMILY"/>
    <property type="match status" value="1"/>
</dbReference>
<dbReference type="Pfam" id="PF01614">
    <property type="entry name" value="IclR_C"/>
    <property type="match status" value="1"/>
</dbReference>
<dbReference type="PROSITE" id="PS51077">
    <property type="entry name" value="HTH_ICLR"/>
    <property type="match status" value="1"/>
</dbReference>
<dbReference type="GO" id="GO:0003677">
    <property type="term" value="F:DNA binding"/>
    <property type="evidence" value="ECO:0007669"/>
    <property type="project" value="UniProtKB-KW"/>
</dbReference>
<dbReference type="InterPro" id="IPR005471">
    <property type="entry name" value="Tscrpt_reg_IclR_N"/>
</dbReference>
<keyword evidence="1" id="KW-0805">Transcription regulation</keyword>
<sequence length="266" mass="27894">MTNEVPAVSAAIRILEALAAASPRAVSPGALAGELGLNRSTCYNILATLQRSGWVNNLGPRSGCTLGPSLLSLATSIGSVETTVAVAQEEIDSLSRQLGYVVFAARQESSGEYSVVAVSDPGRGIRVTVDVGDRFPFSAPALMQAFYAHRPFADFLAMTRTRTIEQFTEQTVTDVAELDKVFAVVRDQGYSTSVQQFDLSQGAVASPVFDRTGRPSLALGTLAFASDLDATKVHEVGPLLRATANTVTARSGGLVSASTDAVHQAS</sequence>
<keyword evidence="7" id="KW-1185">Reference proteome</keyword>
<dbReference type="InterPro" id="IPR014757">
    <property type="entry name" value="Tscrpt_reg_IclR_C"/>
</dbReference>
<dbReference type="Pfam" id="PF09339">
    <property type="entry name" value="HTH_IclR"/>
    <property type="match status" value="1"/>
</dbReference>
<dbReference type="InterPro" id="IPR036390">
    <property type="entry name" value="WH_DNA-bd_sf"/>
</dbReference>
<dbReference type="Gene3D" id="3.30.450.40">
    <property type="match status" value="1"/>
</dbReference>
<dbReference type="PROSITE" id="PS51078">
    <property type="entry name" value="ICLR_ED"/>
    <property type="match status" value="1"/>
</dbReference>
<dbReference type="InterPro" id="IPR036388">
    <property type="entry name" value="WH-like_DNA-bd_sf"/>
</dbReference>
<protein>
    <submittedName>
        <fullName evidence="6">IclR family transcriptional regulator</fullName>
    </submittedName>
</protein>
<gene>
    <name evidence="6" type="ORF">IT779_08595</name>
</gene>
<evidence type="ECO:0000256" key="1">
    <source>
        <dbReference type="ARBA" id="ARBA00023015"/>
    </source>
</evidence>
<organism evidence="6 7">
    <name type="scientific">Nocardia bovistercoris</name>
    <dbReference type="NCBI Taxonomy" id="2785916"/>
    <lineage>
        <taxon>Bacteria</taxon>
        <taxon>Bacillati</taxon>
        <taxon>Actinomycetota</taxon>
        <taxon>Actinomycetes</taxon>
        <taxon>Mycobacteriales</taxon>
        <taxon>Nocardiaceae</taxon>
        <taxon>Nocardia</taxon>
    </lineage>
</organism>
<evidence type="ECO:0000313" key="6">
    <source>
        <dbReference type="EMBL" id="MBH0776340.1"/>
    </source>
</evidence>
<evidence type="ECO:0000256" key="2">
    <source>
        <dbReference type="ARBA" id="ARBA00023125"/>
    </source>
</evidence>
<dbReference type="SUPFAM" id="SSF55781">
    <property type="entry name" value="GAF domain-like"/>
    <property type="match status" value="1"/>
</dbReference>
<evidence type="ECO:0000256" key="3">
    <source>
        <dbReference type="ARBA" id="ARBA00023163"/>
    </source>
</evidence>
<dbReference type="Gene3D" id="1.10.10.10">
    <property type="entry name" value="Winged helix-like DNA-binding domain superfamily/Winged helix DNA-binding domain"/>
    <property type="match status" value="1"/>
</dbReference>
<keyword evidence="2" id="KW-0238">DNA-binding</keyword>
<feature type="domain" description="IclR-ED" evidence="5">
    <location>
        <begin position="69"/>
        <end position="253"/>
    </location>
</feature>
<proteinExistence type="predicted"/>
<dbReference type="SUPFAM" id="SSF46785">
    <property type="entry name" value="Winged helix' DNA-binding domain"/>
    <property type="match status" value="1"/>
</dbReference>
<dbReference type="EMBL" id="JADMLG010000003">
    <property type="protein sequence ID" value="MBH0776340.1"/>
    <property type="molecule type" value="Genomic_DNA"/>
</dbReference>
<evidence type="ECO:0000259" key="4">
    <source>
        <dbReference type="PROSITE" id="PS51077"/>
    </source>
</evidence>
<evidence type="ECO:0000313" key="7">
    <source>
        <dbReference type="Proteomes" id="UP000655751"/>
    </source>
</evidence>
<dbReference type="GO" id="GO:0003700">
    <property type="term" value="F:DNA-binding transcription factor activity"/>
    <property type="evidence" value="ECO:0007669"/>
    <property type="project" value="TreeGrafter"/>
</dbReference>
<feature type="domain" description="HTH iclR-type" evidence="4">
    <location>
        <begin position="5"/>
        <end position="68"/>
    </location>
</feature>
<dbReference type="InterPro" id="IPR050707">
    <property type="entry name" value="HTH_MetabolicPath_Reg"/>
</dbReference>
<dbReference type="InterPro" id="IPR029016">
    <property type="entry name" value="GAF-like_dom_sf"/>
</dbReference>
<evidence type="ECO:0000259" key="5">
    <source>
        <dbReference type="PROSITE" id="PS51078"/>
    </source>
</evidence>
<name>A0A931I9H8_9NOCA</name>
<comment type="caution">
    <text evidence="6">The sequence shown here is derived from an EMBL/GenBank/DDBJ whole genome shotgun (WGS) entry which is preliminary data.</text>
</comment>
<dbReference type="AlphaFoldDB" id="A0A931I9H8"/>
<dbReference type="RefSeq" id="WP_196148689.1">
    <property type="nucleotide sequence ID" value="NZ_JADMLG010000003.1"/>
</dbReference>
<dbReference type="GO" id="GO:0045892">
    <property type="term" value="P:negative regulation of DNA-templated transcription"/>
    <property type="evidence" value="ECO:0007669"/>
    <property type="project" value="TreeGrafter"/>
</dbReference>